<reference evidence="8 9" key="1">
    <citation type="submission" date="2015-03" db="EMBL/GenBank/DDBJ databases">
        <authorList>
            <person name="Regsiter A."/>
            <person name="william w."/>
        </authorList>
    </citation>
    <scope>NUCLEOTIDE SEQUENCE [LARGE SCALE GENOMIC DNA]</scope>
    <source>
        <strain evidence="8 9">CB1</strain>
    </source>
</reference>
<evidence type="ECO:0000256" key="1">
    <source>
        <dbReference type="ARBA" id="ARBA00004651"/>
    </source>
</evidence>
<organism evidence="8 9">
    <name type="scientific">Thiomonas arsenitoxydans (strain DSM 22701 / CIP 110005 / 3As)</name>
    <dbReference type="NCBI Taxonomy" id="426114"/>
    <lineage>
        <taxon>Bacteria</taxon>
        <taxon>Pseudomonadati</taxon>
        <taxon>Pseudomonadota</taxon>
        <taxon>Betaproteobacteria</taxon>
        <taxon>Burkholderiales</taxon>
        <taxon>Thiomonas</taxon>
    </lineage>
</organism>
<dbReference type="SUPFAM" id="SSF52540">
    <property type="entry name" value="P-loop containing nucleoside triphosphate hydrolases"/>
    <property type="match status" value="1"/>
</dbReference>
<keyword evidence="4 7" id="KW-0812">Transmembrane</keyword>
<comment type="subcellular location">
    <subcellularLocation>
        <location evidence="1">Cell membrane</location>
        <topology evidence="1">Multi-pass membrane protein</topology>
    </subcellularLocation>
</comment>
<dbReference type="CDD" id="cd01127">
    <property type="entry name" value="TrwB_TraG_TraD_VirD4"/>
    <property type="match status" value="1"/>
</dbReference>
<evidence type="ECO:0000256" key="2">
    <source>
        <dbReference type="ARBA" id="ARBA00008806"/>
    </source>
</evidence>
<evidence type="ECO:0000256" key="6">
    <source>
        <dbReference type="ARBA" id="ARBA00023136"/>
    </source>
</evidence>
<evidence type="ECO:0000256" key="7">
    <source>
        <dbReference type="SAM" id="Phobius"/>
    </source>
</evidence>
<evidence type="ECO:0000313" key="8">
    <source>
        <dbReference type="EMBL" id="CQR32627.1"/>
    </source>
</evidence>
<evidence type="ECO:0000313" key="9">
    <source>
        <dbReference type="Proteomes" id="UP000078599"/>
    </source>
</evidence>
<dbReference type="InterPro" id="IPR051539">
    <property type="entry name" value="T4SS-coupling_protein"/>
</dbReference>
<proteinExistence type="inferred from homology"/>
<comment type="caution">
    <text evidence="8">The sequence shown here is derived from an EMBL/GenBank/DDBJ whole genome shotgun (WGS) entry which is preliminary data.</text>
</comment>
<protein>
    <submittedName>
        <fullName evidence="8">Type IV secretory pathway, VirD4 component</fullName>
    </submittedName>
</protein>
<keyword evidence="6 7" id="KW-0472">Membrane</keyword>
<comment type="similarity">
    <text evidence="2">Belongs to the VirD4/TraG family.</text>
</comment>
<keyword evidence="3" id="KW-1003">Cell membrane</keyword>
<accession>A0ABM9T5A0</accession>
<keyword evidence="9" id="KW-1185">Reference proteome</keyword>
<gene>
    <name evidence="8" type="primary">virD</name>
    <name evidence="8" type="ORF">THICB1_200016</name>
</gene>
<evidence type="ECO:0000256" key="3">
    <source>
        <dbReference type="ARBA" id="ARBA00022475"/>
    </source>
</evidence>
<keyword evidence="5 7" id="KW-1133">Transmembrane helix</keyword>
<dbReference type="PANTHER" id="PTHR37937:SF1">
    <property type="entry name" value="CONJUGATIVE TRANSFER: DNA TRANSPORT"/>
    <property type="match status" value="1"/>
</dbReference>
<dbReference type="Gene3D" id="3.40.50.300">
    <property type="entry name" value="P-loop containing nucleotide triphosphate hydrolases"/>
    <property type="match status" value="1"/>
</dbReference>
<dbReference type="Proteomes" id="UP000078599">
    <property type="component" value="Unassembled WGS sequence"/>
</dbReference>
<name>A0ABM9T5A0_THIA3</name>
<dbReference type="EMBL" id="CTRI01000013">
    <property type="protein sequence ID" value="CQR32627.1"/>
    <property type="molecule type" value="Genomic_DNA"/>
</dbReference>
<evidence type="ECO:0000256" key="5">
    <source>
        <dbReference type="ARBA" id="ARBA00022989"/>
    </source>
</evidence>
<evidence type="ECO:0000256" key="4">
    <source>
        <dbReference type="ARBA" id="ARBA00022692"/>
    </source>
</evidence>
<sequence length="657" mass="72763">MTRKAAMSTSERMRAGPSGIAASMRSIGDTLRAIGEHWRTAVIVVGVGVALYGWAMVSGAVLLLLVRQPLSLLSPWVFVEYAYYYGHVRAVQSELSIAALIGLVPLVAVAALIVKLRPRRPLHGVSKFATLNDINKAGLLKHKGVLLGRFGRRLLHYSGDSHVLVAAPTRSGKGVSVVIPNLLTWGDSVVVLDMKRENWNATAGFRAAHGQACFRFDPAAEDGTSHCWNPLDLVSREPGKAIEDLQRIANILFPDTPGVQPIWTRTPRFLFIGIAMYLMESGQPLSIGAVLRSGMDGDPYTTFDKIIKDRIKSRQPLSDACVRSLGAYLDIAAKETRAGIITGFRSALELWQSPSIDAATSRSDFDLRDLRRKRMSVYFVCAPRDLARLHSLMLLFFQLCVDVNTVTLPQFDAALKYKCMLLLDEFAAIGKIESLAKGIAFVAGYGLRIVAILQSPAQIAEIYGKDAASTFLANFGVQVAHAPKRTETQILRDMSEWLGYNTETGVNRTRTNNLFEKAKHSLSEQEQRRALLLPQEIADIGERRNIIIVENCPPIHGRKIRYYAEKLFRERSEQYAKPPAIPRLVAVEHQAATSYAPEVFFADPDPQEVESILDAGLEKFGVDLQDYVARTDVAGVMDFIERFTHDLQAQNMVMQVA</sequence>
<dbReference type="InterPro" id="IPR027417">
    <property type="entry name" value="P-loop_NTPase"/>
</dbReference>
<feature type="transmembrane region" description="Helical" evidence="7">
    <location>
        <begin position="95"/>
        <end position="114"/>
    </location>
</feature>
<feature type="transmembrane region" description="Helical" evidence="7">
    <location>
        <begin position="41"/>
        <end position="66"/>
    </location>
</feature>
<dbReference type="InterPro" id="IPR003688">
    <property type="entry name" value="TraG/VirD4"/>
</dbReference>
<dbReference type="Pfam" id="PF02534">
    <property type="entry name" value="T4SS-DNA_transf"/>
    <property type="match status" value="1"/>
</dbReference>
<dbReference type="PANTHER" id="PTHR37937">
    <property type="entry name" value="CONJUGATIVE TRANSFER: DNA TRANSPORT"/>
    <property type="match status" value="1"/>
</dbReference>